<proteinExistence type="predicted"/>
<evidence type="ECO:0000256" key="1">
    <source>
        <dbReference type="ARBA" id="ARBA00022801"/>
    </source>
</evidence>
<feature type="region of interest" description="Disordered" evidence="2">
    <location>
        <begin position="31"/>
        <end position="101"/>
    </location>
</feature>
<gene>
    <name evidence="3" type="ORF">EDD34_1523</name>
</gene>
<dbReference type="CDD" id="cd05829">
    <property type="entry name" value="Sortase_F"/>
    <property type="match status" value="1"/>
</dbReference>
<evidence type="ECO:0000313" key="4">
    <source>
        <dbReference type="Proteomes" id="UP000280501"/>
    </source>
</evidence>
<dbReference type="AlphaFoldDB" id="A0A3N4YN76"/>
<sequence length="242" mass="25004">MTARHHGSAAPTVRARTAGAAAAGLTILLTSCTSPNGSAGPEPEATAPSPVGSVSVSTAEGAVHDDAERDRRAPGVGSPQDVPVRPAQDAPAPAPPAPVQVRVSELDIDVPVRPEGVDEQGRMALPESAEEAAWYRFGSAPASRSGTTIVAAHVDDENSVGPFARLVRAEVGTEVEVRTGAGRTHNYTVTQVRADTKSEGSLDDLFDRSGRPRLVLVTCGGEWDAEARSYTDNIVVTAEPAG</sequence>
<dbReference type="Proteomes" id="UP000280501">
    <property type="component" value="Unassembled WGS sequence"/>
</dbReference>
<dbReference type="InterPro" id="IPR023365">
    <property type="entry name" value="Sortase_dom-sf"/>
</dbReference>
<dbReference type="GO" id="GO:0016787">
    <property type="term" value="F:hydrolase activity"/>
    <property type="evidence" value="ECO:0007669"/>
    <property type="project" value="UniProtKB-KW"/>
</dbReference>
<keyword evidence="1" id="KW-0378">Hydrolase</keyword>
<comment type="caution">
    <text evidence="3">The sequence shown here is derived from an EMBL/GenBank/DDBJ whole genome shotgun (WGS) entry which is preliminary data.</text>
</comment>
<feature type="compositionally biased region" description="Basic and acidic residues" evidence="2">
    <location>
        <begin position="62"/>
        <end position="73"/>
    </location>
</feature>
<accession>A0A3N4YN76</accession>
<dbReference type="EMBL" id="RKQZ01000001">
    <property type="protein sequence ID" value="RPF20916.1"/>
    <property type="molecule type" value="Genomic_DNA"/>
</dbReference>
<name>A0A3N4YN76_9MICO</name>
<feature type="compositionally biased region" description="Low complexity" evidence="2">
    <location>
        <begin position="81"/>
        <end position="91"/>
    </location>
</feature>
<dbReference type="InterPro" id="IPR005754">
    <property type="entry name" value="Sortase"/>
</dbReference>
<dbReference type="Pfam" id="PF04203">
    <property type="entry name" value="Sortase"/>
    <property type="match status" value="1"/>
</dbReference>
<evidence type="ECO:0000313" key="3">
    <source>
        <dbReference type="EMBL" id="RPF20916.1"/>
    </source>
</evidence>
<dbReference type="InterPro" id="IPR042001">
    <property type="entry name" value="Sortase_F"/>
</dbReference>
<dbReference type="OrthoDB" id="525039at2"/>
<evidence type="ECO:0000256" key="2">
    <source>
        <dbReference type="SAM" id="MobiDB-lite"/>
    </source>
</evidence>
<organism evidence="3 4">
    <name type="scientific">Myceligenerans xiligouense</name>
    <dbReference type="NCBI Taxonomy" id="253184"/>
    <lineage>
        <taxon>Bacteria</taxon>
        <taxon>Bacillati</taxon>
        <taxon>Actinomycetota</taxon>
        <taxon>Actinomycetes</taxon>
        <taxon>Micrococcales</taxon>
        <taxon>Promicromonosporaceae</taxon>
        <taxon>Myceligenerans</taxon>
    </lineage>
</organism>
<keyword evidence="4" id="KW-1185">Reference proteome</keyword>
<dbReference type="SUPFAM" id="SSF63817">
    <property type="entry name" value="Sortase"/>
    <property type="match status" value="1"/>
</dbReference>
<dbReference type="PROSITE" id="PS51257">
    <property type="entry name" value="PROKAR_LIPOPROTEIN"/>
    <property type="match status" value="1"/>
</dbReference>
<protein>
    <submittedName>
        <fullName evidence="3">Sortase family protein</fullName>
    </submittedName>
</protein>
<reference evidence="3 4" key="1">
    <citation type="submission" date="2018-11" db="EMBL/GenBank/DDBJ databases">
        <title>Sequencing the genomes of 1000 actinobacteria strains.</title>
        <authorList>
            <person name="Klenk H.-P."/>
        </authorList>
    </citation>
    <scope>NUCLEOTIDE SEQUENCE [LARGE SCALE GENOMIC DNA]</scope>
    <source>
        <strain evidence="3 4">DSM 15700</strain>
    </source>
</reference>
<dbReference type="Gene3D" id="2.40.260.10">
    <property type="entry name" value="Sortase"/>
    <property type="match status" value="1"/>
</dbReference>